<keyword evidence="1" id="KW-0966">Cell projection</keyword>
<evidence type="ECO:0000313" key="2">
    <source>
        <dbReference type="Proteomes" id="UP000199334"/>
    </source>
</evidence>
<dbReference type="RefSeq" id="WP_093858015.1">
    <property type="nucleotide sequence ID" value="NZ_BJVZ01000032.1"/>
</dbReference>
<dbReference type="Proteomes" id="UP000199334">
    <property type="component" value="Unassembled WGS sequence"/>
</dbReference>
<proteinExistence type="predicted"/>
<evidence type="ECO:0000313" key="1">
    <source>
        <dbReference type="EMBL" id="SDO02775.1"/>
    </source>
</evidence>
<dbReference type="STRING" id="237069.SAMN05216498_0485"/>
<keyword evidence="1" id="KW-0969">Cilium</keyword>
<reference evidence="1 2" key="1">
    <citation type="submission" date="2016-10" db="EMBL/GenBank/DDBJ databases">
        <authorList>
            <person name="de Groot N.N."/>
        </authorList>
    </citation>
    <scope>NUCLEOTIDE SEQUENCE [LARGE SCALE GENOMIC DNA]</scope>
    <source>
        <strain evidence="1 2">CGMCC 1.3442</strain>
    </source>
</reference>
<protein>
    <submittedName>
        <fullName evidence="1">Flagellar operon protein TIGR03826</fullName>
    </submittedName>
</protein>
<keyword evidence="1" id="KW-0282">Flagellum</keyword>
<accession>A0A1H0G7A3</accession>
<dbReference type="InterPro" id="IPR022258">
    <property type="entry name" value="Flagellar_operon_YvyF"/>
</dbReference>
<name>A0A1H0G7A3_9BACI</name>
<organism evidence="1 2">
    <name type="scientific">Tenuibacillus multivorans</name>
    <dbReference type="NCBI Taxonomy" id="237069"/>
    <lineage>
        <taxon>Bacteria</taxon>
        <taxon>Bacillati</taxon>
        <taxon>Bacillota</taxon>
        <taxon>Bacilli</taxon>
        <taxon>Bacillales</taxon>
        <taxon>Bacillaceae</taxon>
        <taxon>Tenuibacillus</taxon>
    </lineage>
</organism>
<dbReference type="OrthoDB" id="1739831at2"/>
<dbReference type="EMBL" id="FNIG01000015">
    <property type="protein sequence ID" value="SDO02775.1"/>
    <property type="molecule type" value="Genomic_DNA"/>
</dbReference>
<gene>
    <name evidence="1" type="ORF">SAMN05216498_0485</name>
</gene>
<dbReference type="AlphaFoldDB" id="A0A1H0G7A3"/>
<keyword evidence="2" id="KW-1185">Reference proteome</keyword>
<sequence length="141" mass="16374">MGELANCPRCGNLFVKGRIDVCNNCYKEEEEKFETVYQFIRQKKNRMATVLEVSEATGVREKLIMKWVKQRRLRPTQFPNLSYGCERCGNPIYEGKLCKNCVSELKAGITDDQPKTIAEQEAEKDRERAYVNLAQENEKEN</sequence>
<dbReference type="NCBIfam" id="TIGR03826">
    <property type="entry name" value="YvyF"/>
    <property type="match status" value="1"/>
</dbReference>